<evidence type="ECO:0000313" key="6">
    <source>
        <dbReference type="Ensembl" id="ENSSORP00005039584.1"/>
    </source>
</evidence>
<evidence type="ECO:0000259" key="5">
    <source>
        <dbReference type="PROSITE" id="PS50871"/>
    </source>
</evidence>
<dbReference type="AlphaFoldDB" id="A0A673BE83"/>
<organism evidence="6 7">
    <name type="scientific">Sphaeramia orbicularis</name>
    <name type="common">orbiculate cardinalfish</name>
    <dbReference type="NCBI Taxonomy" id="375764"/>
    <lineage>
        <taxon>Eukaryota</taxon>
        <taxon>Metazoa</taxon>
        <taxon>Chordata</taxon>
        <taxon>Craniata</taxon>
        <taxon>Vertebrata</taxon>
        <taxon>Euteleostomi</taxon>
        <taxon>Actinopterygii</taxon>
        <taxon>Neopterygii</taxon>
        <taxon>Teleostei</taxon>
        <taxon>Neoteleostei</taxon>
        <taxon>Acanthomorphata</taxon>
        <taxon>Gobiaria</taxon>
        <taxon>Kurtiformes</taxon>
        <taxon>Apogonoidei</taxon>
        <taxon>Apogonidae</taxon>
        <taxon>Apogoninae</taxon>
        <taxon>Sphaeramia</taxon>
    </lineage>
</organism>
<keyword evidence="7" id="KW-1185">Reference proteome</keyword>
<reference evidence="6" key="2">
    <citation type="submission" date="2025-08" db="UniProtKB">
        <authorList>
            <consortium name="Ensembl"/>
        </authorList>
    </citation>
    <scope>IDENTIFICATION</scope>
</reference>
<comment type="subcellular location">
    <subcellularLocation>
        <location evidence="1">Secreted</location>
    </subcellularLocation>
</comment>
<feature type="transmembrane region" description="Helical" evidence="4">
    <location>
        <begin position="6"/>
        <end position="35"/>
    </location>
</feature>
<keyword evidence="2" id="KW-0964">Secreted</keyword>
<dbReference type="PROSITE" id="PS50871">
    <property type="entry name" value="C1Q"/>
    <property type="match status" value="1"/>
</dbReference>
<evidence type="ECO:0000256" key="1">
    <source>
        <dbReference type="ARBA" id="ARBA00004613"/>
    </source>
</evidence>
<dbReference type="Proteomes" id="UP000472271">
    <property type="component" value="Chromosome 18"/>
</dbReference>
<keyword evidence="4" id="KW-1133">Transmembrane helix</keyword>
<dbReference type="InterPro" id="IPR001073">
    <property type="entry name" value="C1q_dom"/>
</dbReference>
<dbReference type="SMART" id="SM00110">
    <property type="entry name" value="C1Q"/>
    <property type="match status" value="1"/>
</dbReference>
<dbReference type="Gene3D" id="2.60.120.40">
    <property type="match status" value="1"/>
</dbReference>
<evidence type="ECO:0000313" key="7">
    <source>
        <dbReference type="Proteomes" id="UP000472271"/>
    </source>
</evidence>
<dbReference type="PRINTS" id="PR00007">
    <property type="entry name" value="COMPLEMNTC1Q"/>
</dbReference>
<keyword evidence="3" id="KW-0732">Signal</keyword>
<dbReference type="SUPFAM" id="SSF49842">
    <property type="entry name" value="TNF-like"/>
    <property type="match status" value="1"/>
</dbReference>
<dbReference type="Ensembl" id="ENSSORT00005040595.1">
    <property type="protein sequence ID" value="ENSSORP00005039584.1"/>
    <property type="gene ID" value="ENSSORG00005018456.1"/>
</dbReference>
<dbReference type="FunCoup" id="A0A673BE83">
    <property type="interactions" value="5"/>
</dbReference>
<reference evidence="6" key="1">
    <citation type="submission" date="2019-06" db="EMBL/GenBank/DDBJ databases">
        <authorList>
            <consortium name="Wellcome Sanger Institute Data Sharing"/>
        </authorList>
    </citation>
    <scope>NUCLEOTIDE SEQUENCE [LARGE SCALE GENOMIC DNA]</scope>
</reference>
<sequence>MCLSELKVFIWDICIICIICIVVVVMKLLVVFLLVGTMMVLSEGFPEPEPGPEAKPTEGKNSVVKRAAGCPFDWIGFRNDTERKIGAMKEQLAALANRQNNSEKWIEDLERKVIFSAATDGSGAVGPFNTDTILVYQTVMTNIGDAYNQTTGVFTTSVSGTYYFTFFYHAGREHPATLRLYKNEQLVARSHDHKGGDDGADNGGNAVILQLQKGDRVFVRLLAHTHIWAKNHITTFSGFLIR</sequence>
<dbReference type="PANTHER" id="PTHR22923">
    <property type="entry name" value="CEREBELLIN-RELATED"/>
    <property type="match status" value="1"/>
</dbReference>
<keyword evidence="4" id="KW-0472">Membrane</keyword>
<dbReference type="Pfam" id="PF00386">
    <property type="entry name" value="C1q"/>
    <property type="match status" value="1"/>
</dbReference>
<name>A0A673BE83_9TELE</name>
<reference evidence="6" key="3">
    <citation type="submission" date="2025-09" db="UniProtKB">
        <authorList>
            <consortium name="Ensembl"/>
        </authorList>
    </citation>
    <scope>IDENTIFICATION</scope>
</reference>
<dbReference type="InParanoid" id="A0A673BE83"/>
<evidence type="ECO:0000256" key="2">
    <source>
        <dbReference type="ARBA" id="ARBA00022525"/>
    </source>
</evidence>
<evidence type="ECO:0000256" key="3">
    <source>
        <dbReference type="ARBA" id="ARBA00022729"/>
    </source>
</evidence>
<feature type="domain" description="C1q" evidence="5">
    <location>
        <begin position="108"/>
        <end position="242"/>
    </location>
</feature>
<proteinExistence type="predicted"/>
<evidence type="ECO:0000256" key="4">
    <source>
        <dbReference type="SAM" id="Phobius"/>
    </source>
</evidence>
<dbReference type="InterPro" id="IPR008983">
    <property type="entry name" value="Tumour_necrosis_fac-like_dom"/>
</dbReference>
<keyword evidence="4" id="KW-0812">Transmembrane</keyword>
<dbReference type="InterPro" id="IPR050822">
    <property type="entry name" value="Cerebellin_Synaptic_Org"/>
</dbReference>
<dbReference type="GO" id="GO:0005576">
    <property type="term" value="C:extracellular region"/>
    <property type="evidence" value="ECO:0007669"/>
    <property type="project" value="UniProtKB-SubCell"/>
</dbReference>
<gene>
    <name evidence="6" type="primary">LOC115438514</name>
</gene>
<protein>
    <submittedName>
        <fullName evidence="6">C1q-related factor-like</fullName>
    </submittedName>
</protein>
<dbReference type="PANTHER" id="PTHR22923:SF102">
    <property type="entry name" value="CEREBELLIN 13-RELATED"/>
    <property type="match status" value="1"/>
</dbReference>
<accession>A0A673BE83</accession>